<dbReference type="Pfam" id="PF03514">
    <property type="entry name" value="GRAS"/>
    <property type="match status" value="1"/>
</dbReference>
<dbReference type="KEGG" id="ppp:112288270"/>
<dbReference type="RefSeq" id="XP_024388062.1">
    <property type="nucleotide sequence ID" value="XM_024532294.2"/>
</dbReference>
<dbReference type="Gramene" id="Pp3c11_23930V3.1">
    <property type="protein sequence ID" value="PAC:32956708.CDS.1"/>
    <property type="gene ID" value="Pp3c11_23930"/>
</dbReference>
<dbReference type="RefSeq" id="XP_024388065.1">
    <property type="nucleotide sequence ID" value="XM_024532297.2"/>
</dbReference>
<dbReference type="PROSITE" id="PS50985">
    <property type="entry name" value="GRAS"/>
    <property type="match status" value="1"/>
</dbReference>
<gene>
    <name evidence="4" type="primary">LOC112288270</name>
    <name evidence="3" type="ORF">PHYPA_015496</name>
</gene>
<name>A0A2K1JW18_PHYPA</name>
<evidence type="ECO:0000256" key="2">
    <source>
        <dbReference type="ARBA" id="ARBA00023163"/>
    </source>
</evidence>
<sequence>MADGDLTSIFSQRTQPISDPWGVAVPQQQLLHYRQFPQLLQDLDNARRDYSSCQPPQSPCDIQEQNSNLSNRMLQAKVGSYNPGFSSLRPSALPSQNHLNFPAVSPQIVQYSLPQALVGTKGDYQGSDFHLQGSQPTIAAGSNAFTEVISRISPVGRDTLAGADQQHQALFVESGKNIEHPQLSTWPSITTLYKVDERATELQTDTLGELRSGPEYVADLYTGGLLLCGQVYNEGRCMEVQSNSLSSGAESMPILQQNFLGDGGIIKVLDTASNRQSQPTSATGLQIVQLLLSCAEAISNQQIDVAYVFLRRLNGMLGHCTTTMQRLGTVLVDALYARITNSIDSGRYKGLEKDGDVAILDMLHSFSVIYDYTPFIKFPNLTLNQIILDAVEGAQHVHVIDLNTGWRGMQWPAVIQSLALRPGGPPHLRITSIGKLDDLEQSREKLQDFARNLQVPFEFCPLVVDMKSFDVRLLDLRDWEVLCINSANQFHQLLTWGDERFHRFLCDLRSLNPRVVAFSENDADHNSPKFLNRFFECLRYYSAVYDALDAALPSGSPALQQVEHLFTGQKIRNIVACEGEDRITRHEPMKNWSRRMELAGFRPMPLSTRAISQARALLEIYFSLSGYNLRTENGILVLGWDNTPLVGVSAWRA</sequence>
<evidence type="ECO:0000313" key="3">
    <source>
        <dbReference type="EMBL" id="PNR45725.1"/>
    </source>
</evidence>
<dbReference type="GO" id="GO:0043565">
    <property type="term" value="F:sequence-specific DNA binding"/>
    <property type="evidence" value="ECO:0000318"/>
    <property type="project" value="GO_Central"/>
</dbReference>
<dbReference type="Gramene" id="Pp3c11_23930V3.2">
    <property type="protein sequence ID" value="PAC:32956709.CDS.1"/>
    <property type="gene ID" value="Pp3c11_23930"/>
</dbReference>
<dbReference type="GO" id="GO:0006355">
    <property type="term" value="P:regulation of DNA-templated transcription"/>
    <property type="evidence" value="ECO:0000318"/>
    <property type="project" value="GO_Central"/>
</dbReference>
<reference evidence="3 5" key="2">
    <citation type="journal article" date="2018" name="Plant J.">
        <title>The Physcomitrella patens chromosome-scale assembly reveals moss genome structure and evolution.</title>
        <authorList>
            <person name="Lang D."/>
            <person name="Ullrich K.K."/>
            <person name="Murat F."/>
            <person name="Fuchs J."/>
            <person name="Jenkins J."/>
            <person name="Haas F.B."/>
            <person name="Piednoel M."/>
            <person name="Gundlach H."/>
            <person name="Van Bel M."/>
            <person name="Meyberg R."/>
            <person name="Vives C."/>
            <person name="Morata J."/>
            <person name="Symeonidi A."/>
            <person name="Hiss M."/>
            <person name="Muchero W."/>
            <person name="Kamisugi Y."/>
            <person name="Saleh O."/>
            <person name="Blanc G."/>
            <person name="Decker E.L."/>
            <person name="van Gessel N."/>
            <person name="Grimwood J."/>
            <person name="Hayes R.D."/>
            <person name="Graham S.W."/>
            <person name="Gunter L.E."/>
            <person name="McDaniel S.F."/>
            <person name="Hoernstein S.N.W."/>
            <person name="Larsson A."/>
            <person name="Li F.W."/>
            <person name="Perroud P.F."/>
            <person name="Phillips J."/>
            <person name="Ranjan P."/>
            <person name="Rokshar D.S."/>
            <person name="Rothfels C.J."/>
            <person name="Schneider L."/>
            <person name="Shu S."/>
            <person name="Stevenson D.W."/>
            <person name="Thummler F."/>
            <person name="Tillich M."/>
            <person name="Villarreal Aguilar J.C."/>
            <person name="Widiez T."/>
            <person name="Wong G.K."/>
            <person name="Wymore A."/>
            <person name="Zhang Y."/>
            <person name="Zimmer A.D."/>
            <person name="Quatrano R.S."/>
            <person name="Mayer K.F.X."/>
            <person name="Goodstein D."/>
            <person name="Casacuberta J.M."/>
            <person name="Vandepoele K."/>
            <person name="Reski R."/>
            <person name="Cuming A.C."/>
            <person name="Tuskan G.A."/>
            <person name="Maumus F."/>
            <person name="Salse J."/>
            <person name="Schmutz J."/>
            <person name="Rensing S.A."/>
        </authorList>
    </citation>
    <scope>NUCLEOTIDE SEQUENCE [LARGE SCALE GENOMIC DNA]</scope>
    <source>
        <strain evidence="4 5">cv. Gransden 2004</strain>
    </source>
</reference>
<evidence type="ECO:0000313" key="4">
    <source>
        <dbReference type="EnsemblPlants" id="PAC:32956708.CDS.1"/>
    </source>
</evidence>
<keyword evidence="2" id="KW-0804">Transcription</keyword>
<evidence type="ECO:0000256" key="1">
    <source>
        <dbReference type="ARBA" id="ARBA00023015"/>
    </source>
</evidence>
<dbReference type="EnsemblPlants" id="Pp3c11_23930V3.1">
    <property type="protein sequence ID" value="PAC:32956708.CDS.1"/>
    <property type="gene ID" value="Pp3c11_23930"/>
</dbReference>
<dbReference type="GeneID" id="112288270"/>
<protein>
    <submittedName>
        <fullName evidence="3 4">Uncharacterized protein</fullName>
    </submittedName>
</protein>
<dbReference type="Proteomes" id="UP000006727">
    <property type="component" value="Chromosome 11"/>
</dbReference>
<proteinExistence type="predicted"/>
<dbReference type="InterPro" id="IPR005202">
    <property type="entry name" value="TF_GRAS"/>
</dbReference>
<dbReference type="EMBL" id="ABEU02000011">
    <property type="protein sequence ID" value="PNR45725.1"/>
    <property type="molecule type" value="Genomic_DNA"/>
</dbReference>
<dbReference type="AlphaFoldDB" id="A0A2K1JW18"/>
<dbReference type="EnsemblPlants" id="Pp3c11_23930V3.2">
    <property type="protein sequence ID" value="PAC:32956709.CDS.1"/>
    <property type="gene ID" value="Pp3c11_23930"/>
</dbReference>
<dbReference type="GO" id="GO:0003700">
    <property type="term" value="F:DNA-binding transcription factor activity"/>
    <property type="evidence" value="ECO:0000318"/>
    <property type="project" value="GO_Central"/>
</dbReference>
<dbReference type="RefSeq" id="XP_024388067.1">
    <property type="nucleotide sequence ID" value="XM_024532299.2"/>
</dbReference>
<dbReference type="GO" id="GO:0005634">
    <property type="term" value="C:nucleus"/>
    <property type="evidence" value="ECO:0000318"/>
    <property type="project" value="GO_Central"/>
</dbReference>
<dbReference type="RefSeq" id="XP_024388066.1">
    <property type="nucleotide sequence ID" value="XM_024532298.2"/>
</dbReference>
<evidence type="ECO:0000313" key="5">
    <source>
        <dbReference type="Proteomes" id="UP000006727"/>
    </source>
</evidence>
<dbReference type="OrthoDB" id="1936481at2759"/>
<dbReference type="PaxDb" id="3218-PP1S31_35V6.2"/>
<keyword evidence="5" id="KW-1185">Reference proteome</keyword>
<accession>A0A2K1JW18</accession>
<dbReference type="PANTHER" id="PTHR31636">
    <property type="entry name" value="OSJNBA0084A10.13 PROTEIN-RELATED"/>
    <property type="match status" value="1"/>
</dbReference>
<reference evidence="4" key="3">
    <citation type="submission" date="2020-12" db="UniProtKB">
        <authorList>
            <consortium name="EnsemblPlants"/>
        </authorList>
    </citation>
    <scope>IDENTIFICATION</scope>
</reference>
<dbReference type="RefSeq" id="XP_024388063.1">
    <property type="nucleotide sequence ID" value="XM_024532295.2"/>
</dbReference>
<reference evidence="3 5" key="1">
    <citation type="journal article" date="2008" name="Science">
        <title>The Physcomitrella genome reveals evolutionary insights into the conquest of land by plants.</title>
        <authorList>
            <person name="Rensing S."/>
            <person name="Lang D."/>
            <person name="Zimmer A."/>
            <person name="Terry A."/>
            <person name="Salamov A."/>
            <person name="Shapiro H."/>
            <person name="Nishiyama T."/>
            <person name="Perroud P.-F."/>
            <person name="Lindquist E."/>
            <person name="Kamisugi Y."/>
            <person name="Tanahashi T."/>
            <person name="Sakakibara K."/>
            <person name="Fujita T."/>
            <person name="Oishi K."/>
            <person name="Shin-I T."/>
            <person name="Kuroki Y."/>
            <person name="Toyoda A."/>
            <person name="Suzuki Y."/>
            <person name="Hashimoto A."/>
            <person name="Yamaguchi K."/>
            <person name="Sugano A."/>
            <person name="Kohara Y."/>
            <person name="Fujiyama A."/>
            <person name="Anterola A."/>
            <person name="Aoki S."/>
            <person name="Ashton N."/>
            <person name="Barbazuk W.B."/>
            <person name="Barker E."/>
            <person name="Bennetzen J."/>
            <person name="Bezanilla M."/>
            <person name="Blankenship R."/>
            <person name="Cho S.H."/>
            <person name="Dutcher S."/>
            <person name="Estelle M."/>
            <person name="Fawcett J.A."/>
            <person name="Gundlach H."/>
            <person name="Hanada K."/>
            <person name="Heyl A."/>
            <person name="Hicks K.A."/>
            <person name="Hugh J."/>
            <person name="Lohr M."/>
            <person name="Mayer K."/>
            <person name="Melkozernov A."/>
            <person name="Murata T."/>
            <person name="Nelson D."/>
            <person name="Pils B."/>
            <person name="Prigge M."/>
            <person name="Reiss B."/>
            <person name="Renner T."/>
            <person name="Rombauts S."/>
            <person name="Rushton P."/>
            <person name="Sanderfoot A."/>
            <person name="Schween G."/>
            <person name="Shiu S.-H."/>
            <person name="Stueber K."/>
            <person name="Theodoulou F.L."/>
            <person name="Tu H."/>
            <person name="Van de Peer Y."/>
            <person name="Verrier P.J."/>
            <person name="Waters E."/>
            <person name="Wood A."/>
            <person name="Yang L."/>
            <person name="Cove D."/>
            <person name="Cuming A."/>
            <person name="Hasebe M."/>
            <person name="Lucas S."/>
            <person name="Mishler D.B."/>
            <person name="Reski R."/>
            <person name="Grigoriev I."/>
            <person name="Quatrano R.S."/>
            <person name="Boore J.L."/>
        </authorList>
    </citation>
    <scope>NUCLEOTIDE SEQUENCE [LARGE SCALE GENOMIC DNA]</scope>
    <source>
        <strain evidence="4 5">cv. Gransden 2004</strain>
    </source>
</reference>
<keyword evidence="1" id="KW-0805">Transcription regulation</keyword>
<organism evidence="3">
    <name type="scientific">Physcomitrium patens</name>
    <name type="common">Spreading-leaved earth moss</name>
    <name type="synonym">Physcomitrella patens</name>
    <dbReference type="NCBI Taxonomy" id="3218"/>
    <lineage>
        <taxon>Eukaryota</taxon>
        <taxon>Viridiplantae</taxon>
        <taxon>Streptophyta</taxon>
        <taxon>Embryophyta</taxon>
        <taxon>Bryophyta</taxon>
        <taxon>Bryophytina</taxon>
        <taxon>Bryopsida</taxon>
        <taxon>Funariidae</taxon>
        <taxon>Funariales</taxon>
        <taxon>Funariaceae</taxon>
        <taxon>Physcomitrium</taxon>
    </lineage>
</organism>